<dbReference type="SUPFAM" id="SSF51351">
    <property type="entry name" value="Triosephosphate isomerase (TIM)"/>
    <property type="match status" value="1"/>
</dbReference>
<dbReference type="Gene3D" id="3.20.20.70">
    <property type="entry name" value="Aldolase class I"/>
    <property type="match status" value="1"/>
</dbReference>
<reference evidence="6" key="1">
    <citation type="journal article" date="2022" name="Int. J. Mol. Sci.">
        <title>Draft Genome of Tanacetum Coccineum: Genomic Comparison of Closely Related Tanacetum-Family Plants.</title>
        <authorList>
            <person name="Yamashiro T."/>
            <person name="Shiraishi A."/>
            <person name="Nakayama K."/>
            <person name="Satake H."/>
        </authorList>
    </citation>
    <scope>NUCLEOTIDE SEQUENCE</scope>
</reference>
<dbReference type="Proteomes" id="UP001151760">
    <property type="component" value="Unassembled WGS sequence"/>
</dbReference>
<sequence>MMSYYFYLSPENKIVVARYAKFFEKNLITQEVSGMAIDLEEIQDEDTSPSEITSEIPMEVEGFQPPQEEVIPVRRSERTHRSPNCLCLNVKAEEHSLGDLNEPTRYKAAMLDSESNKWIDAINAKIQSMIDNMVWVLVDLPPNSRLVAKGYTQLYKVDYEETFSLVTDIRAIRIPISIAVFYDYEIWQMDVKTAFLNGYLDEDIYMVQPEGFVDPDHPRKSSGSNVTFLILYVDDIIIMRNHIPSLQSVKDYLGKCFAMKDLGEAAFILGIKIYRDRLDLNKTQGTSIPKEVKRMQNVPYASAVGSIIYFLVYGGNPEAKLRVDCYCDAGFETNKDDTKSQTGYVFILNGGAVDWKSSKQSTTAMSAIEAEYIAASEAVWIRKLFQGLSIALGEIRFLKVHTDNNLVDPFTKALPKGKLTQHSRSMGLPEVENQLNRKIKIVRSDRGGEYYGKHSDLGQSLGLFALYCQENGIVNQFTIGSGERSIDLNKKLMDVPNQELSIPLYMDNSTTITSDEVVDIPIVDAPPPDENPIPPIVQQPLRRITKWCKTVGLIDYNETFSPVSRKDSLRISMALVAHYDLELHQMDVKTAFLNGDLHEDVYMTQPEGFMVKGKEHMVCKLKRSIYRLKKASRQWYLKFHEVMSKFQFKKNAVDQCIYLKLSGSKFVILVLYVDDIILASNDLNMLYETKRFLSENFEMKDLGEASNVIGIEIYRDRSRGILGLSQRAYIDKILKKYNMQNCSPTVAPVVKGDKFDAYQCPKNNPKGKEHCTAAKKVLRYIQGTKNTMLSYRKTDNLEVIGYSDSDFAKCKDSSRSTSGYIFMLSGGPISWRSREQELTTTSTMMAEYVACYHAASHAILLRNLVSGLKEGGGQPPHGLLNRSIDNIFGSLEKLIAKMNRRCCCARFMIGGTGNIRRLAATRFHIGSYQGCTNMEFCRTEYEKAGLKYIYWRHSKRRHAIGENYEVTFLRSLNYIGAVPSWDNIVIAYEHVWAIGTDNAAPPEQAQEVHVVVRDWLAKNIHRLRQRIECYKRALILATCMGHWNR</sequence>
<dbReference type="SUPFAM" id="SSF56672">
    <property type="entry name" value="DNA/RNA polymerases"/>
    <property type="match status" value="2"/>
</dbReference>
<dbReference type="InterPro" id="IPR043502">
    <property type="entry name" value="DNA/RNA_pol_sf"/>
</dbReference>
<keyword evidence="3" id="KW-0413">Isomerase</keyword>
<comment type="caution">
    <text evidence="6">The sequence shown here is derived from an EMBL/GenBank/DDBJ whole genome shotgun (WGS) entry which is preliminary data.</text>
</comment>
<comment type="pathway">
    <text evidence="4">Carbohydrate biosynthesis.</text>
</comment>
<dbReference type="InterPro" id="IPR013785">
    <property type="entry name" value="Aldolase_TIM"/>
</dbReference>
<proteinExistence type="inferred from homology"/>
<comment type="subunit">
    <text evidence="2">Homodimer.</text>
</comment>
<dbReference type="Pfam" id="PF07727">
    <property type="entry name" value="RVT_2"/>
    <property type="match status" value="2"/>
</dbReference>
<evidence type="ECO:0000256" key="2">
    <source>
        <dbReference type="ARBA" id="ARBA00011738"/>
    </source>
</evidence>
<keyword evidence="7" id="KW-1185">Reference proteome</keyword>
<evidence type="ECO:0000256" key="3">
    <source>
        <dbReference type="ARBA" id="ARBA00023235"/>
    </source>
</evidence>
<feature type="domain" description="Reverse transcriptase Ty1/copia-type" evidence="5">
    <location>
        <begin position="544"/>
        <end position="750"/>
    </location>
</feature>
<accession>A0ABQ4YHY5</accession>
<evidence type="ECO:0000256" key="1">
    <source>
        <dbReference type="ARBA" id="ARBA00007422"/>
    </source>
</evidence>
<organism evidence="6 7">
    <name type="scientific">Tanacetum coccineum</name>
    <dbReference type="NCBI Taxonomy" id="301880"/>
    <lineage>
        <taxon>Eukaryota</taxon>
        <taxon>Viridiplantae</taxon>
        <taxon>Streptophyta</taxon>
        <taxon>Embryophyta</taxon>
        <taxon>Tracheophyta</taxon>
        <taxon>Spermatophyta</taxon>
        <taxon>Magnoliopsida</taxon>
        <taxon>eudicotyledons</taxon>
        <taxon>Gunneridae</taxon>
        <taxon>Pentapetalae</taxon>
        <taxon>asterids</taxon>
        <taxon>campanulids</taxon>
        <taxon>Asterales</taxon>
        <taxon>Asteraceae</taxon>
        <taxon>Asteroideae</taxon>
        <taxon>Anthemideae</taxon>
        <taxon>Anthemidinae</taxon>
        <taxon>Tanacetum</taxon>
    </lineage>
</organism>
<evidence type="ECO:0000256" key="4">
    <source>
        <dbReference type="ARBA" id="ARBA00024331"/>
    </source>
</evidence>
<dbReference type="InterPro" id="IPR013103">
    <property type="entry name" value="RVT_2"/>
</dbReference>
<evidence type="ECO:0000313" key="6">
    <source>
        <dbReference type="EMBL" id="GJS77072.1"/>
    </source>
</evidence>
<dbReference type="CDD" id="cd09272">
    <property type="entry name" value="RNase_HI_RT_Ty1"/>
    <property type="match status" value="2"/>
</dbReference>
<dbReference type="InterPro" id="IPR035990">
    <property type="entry name" value="TIM_sf"/>
</dbReference>
<dbReference type="PANTHER" id="PTHR11439:SF467">
    <property type="entry name" value="INTEGRASE CATALYTIC DOMAIN-CONTAINING PROTEIN"/>
    <property type="match status" value="1"/>
</dbReference>
<comment type="similarity">
    <text evidence="1">Belongs to the triosephosphate isomerase family.</text>
</comment>
<reference evidence="6" key="2">
    <citation type="submission" date="2022-01" db="EMBL/GenBank/DDBJ databases">
        <authorList>
            <person name="Yamashiro T."/>
            <person name="Shiraishi A."/>
            <person name="Satake H."/>
            <person name="Nakayama K."/>
        </authorList>
    </citation>
    <scope>NUCLEOTIDE SEQUENCE</scope>
</reference>
<dbReference type="Pfam" id="PF00121">
    <property type="entry name" value="TIM"/>
    <property type="match status" value="1"/>
</dbReference>
<dbReference type="InterPro" id="IPR000652">
    <property type="entry name" value="Triosephosphate_isomerase"/>
</dbReference>
<protein>
    <submittedName>
        <fullName evidence="6">Retrotransposon protein, putative, ty1-copia subclass</fullName>
    </submittedName>
</protein>
<evidence type="ECO:0000259" key="5">
    <source>
        <dbReference type="Pfam" id="PF07727"/>
    </source>
</evidence>
<dbReference type="PROSITE" id="PS51440">
    <property type="entry name" value="TIM_2"/>
    <property type="match status" value="1"/>
</dbReference>
<gene>
    <name evidence="6" type="ORF">Tco_0726953</name>
</gene>
<dbReference type="EMBL" id="BQNB010010421">
    <property type="protein sequence ID" value="GJS77072.1"/>
    <property type="molecule type" value="Genomic_DNA"/>
</dbReference>
<dbReference type="PANTHER" id="PTHR11439">
    <property type="entry name" value="GAG-POL-RELATED RETROTRANSPOSON"/>
    <property type="match status" value="1"/>
</dbReference>
<evidence type="ECO:0000313" key="7">
    <source>
        <dbReference type="Proteomes" id="UP001151760"/>
    </source>
</evidence>
<feature type="domain" description="Reverse transcriptase Ty1/copia-type" evidence="5">
    <location>
        <begin position="143"/>
        <end position="219"/>
    </location>
</feature>
<name>A0ABQ4YHY5_9ASTR</name>